<dbReference type="Gene3D" id="1.20.120.530">
    <property type="entry name" value="GntR ligand-binding domain-like"/>
    <property type="match status" value="1"/>
</dbReference>
<evidence type="ECO:0000256" key="1">
    <source>
        <dbReference type="ARBA" id="ARBA00023015"/>
    </source>
</evidence>
<dbReference type="SUPFAM" id="SSF46785">
    <property type="entry name" value="Winged helix' DNA-binding domain"/>
    <property type="match status" value="1"/>
</dbReference>
<dbReference type="InterPro" id="IPR036388">
    <property type="entry name" value="WH-like_DNA-bd_sf"/>
</dbReference>
<dbReference type="OrthoDB" id="5450856at2"/>
<dbReference type="SMART" id="SM00345">
    <property type="entry name" value="HTH_GNTR"/>
    <property type="match status" value="1"/>
</dbReference>
<comment type="caution">
    <text evidence="5">The sequence shown here is derived from an EMBL/GenBank/DDBJ whole genome shotgun (WGS) entry which is preliminary data.</text>
</comment>
<dbReference type="Pfam" id="PF00392">
    <property type="entry name" value="GntR"/>
    <property type="match status" value="1"/>
</dbReference>
<dbReference type="PRINTS" id="PR00035">
    <property type="entry name" value="HTHGNTR"/>
</dbReference>
<dbReference type="PROSITE" id="PS50949">
    <property type="entry name" value="HTH_GNTR"/>
    <property type="match status" value="1"/>
</dbReference>
<dbReference type="SMART" id="SM00895">
    <property type="entry name" value="FCD"/>
    <property type="match status" value="1"/>
</dbReference>
<dbReference type="GO" id="GO:0003677">
    <property type="term" value="F:DNA binding"/>
    <property type="evidence" value="ECO:0007669"/>
    <property type="project" value="UniProtKB-KW"/>
</dbReference>
<dbReference type="RefSeq" id="WP_142902371.1">
    <property type="nucleotide sequence ID" value="NZ_ML660087.1"/>
</dbReference>
<organism evidence="5 6">
    <name type="scientific">Exilibacterium tricleocarpae</name>
    <dbReference type="NCBI Taxonomy" id="2591008"/>
    <lineage>
        <taxon>Bacteria</taxon>
        <taxon>Pseudomonadati</taxon>
        <taxon>Pseudomonadota</taxon>
        <taxon>Gammaproteobacteria</taxon>
        <taxon>Cellvibrionales</taxon>
        <taxon>Cellvibrionaceae</taxon>
        <taxon>Exilibacterium</taxon>
    </lineage>
</organism>
<feature type="domain" description="HTH gntR-type" evidence="4">
    <location>
        <begin position="9"/>
        <end position="77"/>
    </location>
</feature>
<dbReference type="InterPro" id="IPR011711">
    <property type="entry name" value="GntR_C"/>
</dbReference>
<dbReference type="EMBL" id="VHSG01000002">
    <property type="protein sequence ID" value="TQV86218.1"/>
    <property type="molecule type" value="Genomic_DNA"/>
</dbReference>
<dbReference type="InterPro" id="IPR008920">
    <property type="entry name" value="TF_FadR/GntR_C"/>
</dbReference>
<keyword evidence="2" id="KW-0238">DNA-binding</keyword>
<dbReference type="Pfam" id="PF07729">
    <property type="entry name" value="FCD"/>
    <property type="match status" value="1"/>
</dbReference>
<keyword evidence="6" id="KW-1185">Reference proteome</keyword>
<dbReference type="AlphaFoldDB" id="A0A545U9S0"/>
<name>A0A545U9S0_9GAMM</name>
<evidence type="ECO:0000259" key="4">
    <source>
        <dbReference type="PROSITE" id="PS50949"/>
    </source>
</evidence>
<dbReference type="InterPro" id="IPR036390">
    <property type="entry name" value="WH_DNA-bd_sf"/>
</dbReference>
<dbReference type="GO" id="GO:0003700">
    <property type="term" value="F:DNA-binding transcription factor activity"/>
    <property type="evidence" value="ECO:0007669"/>
    <property type="project" value="InterPro"/>
</dbReference>
<dbReference type="PANTHER" id="PTHR43537:SF5">
    <property type="entry name" value="UXU OPERON TRANSCRIPTIONAL REGULATOR"/>
    <property type="match status" value="1"/>
</dbReference>
<evidence type="ECO:0000256" key="2">
    <source>
        <dbReference type="ARBA" id="ARBA00023125"/>
    </source>
</evidence>
<dbReference type="Proteomes" id="UP000319732">
    <property type="component" value="Unassembled WGS sequence"/>
</dbReference>
<keyword evidence="3" id="KW-0804">Transcription</keyword>
<evidence type="ECO:0000256" key="3">
    <source>
        <dbReference type="ARBA" id="ARBA00023163"/>
    </source>
</evidence>
<keyword evidence="1" id="KW-0805">Transcription regulation</keyword>
<dbReference type="PANTHER" id="PTHR43537">
    <property type="entry name" value="TRANSCRIPTIONAL REGULATOR, GNTR FAMILY"/>
    <property type="match status" value="1"/>
</dbReference>
<dbReference type="Gene3D" id="1.10.10.10">
    <property type="entry name" value="Winged helix-like DNA-binding domain superfamily/Winged helix DNA-binding domain"/>
    <property type="match status" value="1"/>
</dbReference>
<evidence type="ECO:0000313" key="5">
    <source>
        <dbReference type="EMBL" id="TQV86218.1"/>
    </source>
</evidence>
<dbReference type="CDD" id="cd07377">
    <property type="entry name" value="WHTH_GntR"/>
    <property type="match status" value="1"/>
</dbReference>
<accession>A0A545U9S0</accession>
<reference evidence="5 6" key="1">
    <citation type="submission" date="2019-06" db="EMBL/GenBank/DDBJ databases">
        <title>Whole genome sequence for Cellvibrionaceae sp. R142.</title>
        <authorList>
            <person name="Wang G."/>
        </authorList>
    </citation>
    <scope>NUCLEOTIDE SEQUENCE [LARGE SCALE GENOMIC DNA]</scope>
    <source>
        <strain evidence="5 6">R142</strain>
    </source>
</reference>
<proteinExistence type="predicted"/>
<protein>
    <submittedName>
        <fullName evidence="5">FadR family transcriptional regulator</fullName>
    </submittedName>
</protein>
<dbReference type="SUPFAM" id="SSF48008">
    <property type="entry name" value="GntR ligand-binding domain-like"/>
    <property type="match status" value="1"/>
</dbReference>
<sequence>MTKSSVKIQRLYQQVAHELMSLIASGQYGVGDRLPSERELAANFQVSRPTIREAVIALELAGMVEVRNGSGVYVIEKTSDALEPAEMDIGPFELAEARRLFEGESAALAAGLITPAELERLEATLQEMVEENEQNILGEQADRSFHVQIAQATQNSAIVMAIENLWDVRNHSPLCVRLFEKIRAQGVKPRIDEHIVIFEALRRQDPKAARAAMRDHLGRVIDGLLEATEIEAMEKTRTEIQRQRERLAKTELT</sequence>
<gene>
    <name evidence="5" type="ORF">FKG94_01300</name>
</gene>
<evidence type="ECO:0000313" key="6">
    <source>
        <dbReference type="Proteomes" id="UP000319732"/>
    </source>
</evidence>
<dbReference type="InterPro" id="IPR000524">
    <property type="entry name" value="Tscrpt_reg_HTH_GntR"/>
</dbReference>